<dbReference type="EMBL" id="CAAALY010259003">
    <property type="protein sequence ID" value="VEL38789.1"/>
    <property type="molecule type" value="Genomic_DNA"/>
</dbReference>
<comment type="caution">
    <text evidence="3">The sequence shown here is derived from an EMBL/GenBank/DDBJ whole genome shotgun (WGS) entry which is preliminary data.</text>
</comment>
<gene>
    <name evidence="3" type="ORF">PXEA_LOCUS32229</name>
</gene>
<proteinExistence type="predicted"/>
<keyword evidence="1" id="KW-0812">Transmembrane</keyword>
<evidence type="ECO:0000256" key="1">
    <source>
        <dbReference type="SAM" id="Phobius"/>
    </source>
</evidence>
<evidence type="ECO:0000313" key="4">
    <source>
        <dbReference type="Proteomes" id="UP000784294"/>
    </source>
</evidence>
<keyword evidence="4" id="KW-1185">Reference proteome</keyword>
<evidence type="ECO:0000256" key="2">
    <source>
        <dbReference type="SAM" id="SignalP"/>
    </source>
</evidence>
<name>A0A448XKE7_9PLAT</name>
<dbReference type="AlphaFoldDB" id="A0A448XKE7"/>
<accession>A0A448XKE7</accession>
<dbReference type="Proteomes" id="UP000784294">
    <property type="component" value="Unassembled WGS sequence"/>
</dbReference>
<keyword evidence="1" id="KW-1133">Transmembrane helix</keyword>
<evidence type="ECO:0000313" key="3">
    <source>
        <dbReference type="EMBL" id="VEL38789.1"/>
    </source>
</evidence>
<sequence length="115" mass="12571">MSPLRICLSRLILANSAVFVAGAFDTPCNAVCLKSPQVIFDPGAIAPDGKLVSLRRAALSSLSPVRRIYIVVVIGVLFIFFTRFIIPVIRMVLIVKMLTVMNVFRLSRAPRGNGI</sequence>
<protein>
    <submittedName>
        <fullName evidence="3">Uncharacterized protein</fullName>
    </submittedName>
</protein>
<organism evidence="3 4">
    <name type="scientific">Protopolystoma xenopodis</name>
    <dbReference type="NCBI Taxonomy" id="117903"/>
    <lineage>
        <taxon>Eukaryota</taxon>
        <taxon>Metazoa</taxon>
        <taxon>Spiralia</taxon>
        <taxon>Lophotrochozoa</taxon>
        <taxon>Platyhelminthes</taxon>
        <taxon>Monogenea</taxon>
        <taxon>Polyopisthocotylea</taxon>
        <taxon>Polystomatidea</taxon>
        <taxon>Polystomatidae</taxon>
        <taxon>Protopolystoma</taxon>
    </lineage>
</organism>
<reference evidence="3" key="1">
    <citation type="submission" date="2018-11" db="EMBL/GenBank/DDBJ databases">
        <authorList>
            <consortium name="Pathogen Informatics"/>
        </authorList>
    </citation>
    <scope>NUCLEOTIDE SEQUENCE</scope>
</reference>
<keyword evidence="1" id="KW-0472">Membrane</keyword>
<feature type="chain" id="PRO_5019275141" evidence="2">
    <location>
        <begin position="23"/>
        <end position="115"/>
    </location>
</feature>
<feature type="signal peptide" evidence="2">
    <location>
        <begin position="1"/>
        <end position="22"/>
    </location>
</feature>
<keyword evidence="2" id="KW-0732">Signal</keyword>
<feature type="transmembrane region" description="Helical" evidence="1">
    <location>
        <begin position="68"/>
        <end position="95"/>
    </location>
</feature>